<sequence>MGKKDQEGQAPVVVHGDAYDPATGPARPAEVGFADPDDYDFAIVHLTDTQYIAEGAADPSDPERQARFKASHDAIARWVGENAAARKIVYLAHTGDLIENWCWFWNRRSTATREFKEAERLISMIEDHGVPVGVLPGNHDNRWGSDEGRGSPELKKFNKAFGPIRSTLAARKWRPSAGSLPVRASYGGPWKAGENSCHYDLVEVGDTRLVIVHLGYGVRDEHTAWANTVLREHADRDAIVCTHYYLDQGIRPDGSGASFGGPGSYGPNDGVKVHREVVTQNSNVVLVLSGHISGTGWQVEDQAAYPSPGLLADYQTHRMPDENFPAGYRQANGERRTGFLRLLQFRVSDGTVRVTTYSPVLDSFRPLDFAPQSQLDRLRGGRSAEEIAAQPWVDPDHLILPVELRSHAPGGRRSSPDRTLASAAPALTDDDAAGPLTQPAHGKTLPGLDHAEADVSGRAVADKWGTALTVAGAVGAAVALRKLRRR</sequence>
<reference evidence="3 4" key="1">
    <citation type="submission" date="2020-02" db="EMBL/GenBank/DDBJ databases">
        <authorList>
            <person name="Sun Q."/>
        </authorList>
    </citation>
    <scope>NUCLEOTIDE SEQUENCE [LARGE SCALE GENOMIC DNA]</scope>
    <source>
        <strain evidence="3 4">YIM 13062</strain>
    </source>
</reference>
<dbReference type="PANTHER" id="PTHR43143:SF5">
    <property type="entry name" value="SECRETED PROTEIN"/>
    <property type="match status" value="1"/>
</dbReference>
<dbReference type="RefSeq" id="WP_157980463.1">
    <property type="nucleotide sequence ID" value="NZ_JAAVUN010000007.1"/>
</dbReference>
<dbReference type="GO" id="GO:0016787">
    <property type="term" value="F:hydrolase activity"/>
    <property type="evidence" value="ECO:0007669"/>
    <property type="project" value="InterPro"/>
</dbReference>
<dbReference type="Proteomes" id="UP000521379">
    <property type="component" value="Unassembled WGS sequence"/>
</dbReference>
<feature type="region of interest" description="Disordered" evidence="1">
    <location>
        <begin position="428"/>
        <end position="449"/>
    </location>
</feature>
<organism evidence="3 4">
    <name type="scientific">Kocuria subflava</name>
    <dbReference type="NCBI Taxonomy" id="1736139"/>
    <lineage>
        <taxon>Bacteria</taxon>
        <taxon>Bacillati</taxon>
        <taxon>Actinomycetota</taxon>
        <taxon>Actinomycetes</taxon>
        <taxon>Micrococcales</taxon>
        <taxon>Micrococcaceae</taxon>
        <taxon>Kocuria</taxon>
    </lineage>
</organism>
<dbReference type="InterPro" id="IPR004843">
    <property type="entry name" value="Calcineurin-like_PHP"/>
</dbReference>
<feature type="region of interest" description="Disordered" evidence="1">
    <location>
        <begin position="1"/>
        <end position="28"/>
    </location>
</feature>
<accession>A0A846U6U0</accession>
<dbReference type="EMBL" id="JAAVUN010000007">
    <property type="protein sequence ID" value="NKE09346.1"/>
    <property type="molecule type" value="Genomic_DNA"/>
</dbReference>
<dbReference type="Gene3D" id="3.60.21.10">
    <property type="match status" value="1"/>
</dbReference>
<name>A0A846U6U0_9MICC</name>
<dbReference type="AlphaFoldDB" id="A0A846U6U0"/>
<gene>
    <name evidence="3" type="ORF">GTW58_05200</name>
</gene>
<dbReference type="InterPro" id="IPR051918">
    <property type="entry name" value="STPP_CPPED1"/>
</dbReference>
<evidence type="ECO:0000259" key="2">
    <source>
        <dbReference type="Pfam" id="PF00149"/>
    </source>
</evidence>
<feature type="domain" description="Calcineurin-like phosphoesterase" evidence="2">
    <location>
        <begin position="43"/>
        <end position="292"/>
    </location>
</feature>
<dbReference type="Pfam" id="PF00149">
    <property type="entry name" value="Metallophos"/>
    <property type="match status" value="1"/>
</dbReference>
<protein>
    <recommendedName>
        <fullName evidence="2">Calcineurin-like phosphoesterase domain-containing protein</fullName>
    </recommendedName>
</protein>
<evidence type="ECO:0000313" key="3">
    <source>
        <dbReference type="EMBL" id="NKE09346.1"/>
    </source>
</evidence>
<keyword evidence="4" id="KW-1185">Reference proteome</keyword>
<dbReference type="InterPro" id="IPR029052">
    <property type="entry name" value="Metallo-depent_PP-like"/>
</dbReference>
<evidence type="ECO:0000313" key="4">
    <source>
        <dbReference type="Proteomes" id="UP000521379"/>
    </source>
</evidence>
<dbReference type="PANTHER" id="PTHR43143">
    <property type="entry name" value="METALLOPHOSPHOESTERASE, CALCINEURIN SUPERFAMILY"/>
    <property type="match status" value="1"/>
</dbReference>
<comment type="caution">
    <text evidence="3">The sequence shown here is derived from an EMBL/GenBank/DDBJ whole genome shotgun (WGS) entry which is preliminary data.</text>
</comment>
<dbReference type="SUPFAM" id="SSF56300">
    <property type="entry name" value="Metallo-dependent phosphatases"/>
    <property type="match status" value="1"/>
</dbReference>
<proteinExistence type="predicted"/>
<evidence type="ECO:0000256" key="1">
    <source>
        <dbReference type="SAM" id="MobiDB-lite"/>
    </source>
</evidence>